<feature type="domain" description="DUF1232" evidence="6">
    <location>
        <begin position="40"/>
        <end position="76"/>
    </location>
</feature>
<gene>
    <name evidence="7" type="ORF">FF36_04141</name>
</gene>
<evidence type="ECO:0000256" key="2">
    <source>
        <dbReference type="ARBA" id="ARBA00022692"/>
    </source>
</evidence>
<evidence type="ECO:0000313" key="7">
    <source>
        <dbReference type="EMBL" id="KJE21567.1"/>
    </source>
</evidence>
<sequence length="227" mass="23241">MVTLDKDAVRQVGREITMFLPDLVIMLRQVVADPRVPQSAKVEAAAALAYLVSPRNRLTNMIPVVGQLDDVAIVAFAFRRLVVGAGEPILREHWRGSDRGFQVLIGASSALASPAGALRKAKVARSLVAAGIDRVRGAAPGGAGGAGGVGDAGGRAAGSAGATGAAGRAWGRGRGGRAGDPAGDPGRIVDGEVVDRAEWVAAPDSDGGPAGPRPRRPRSWEPGRRGR</sequence>
<dbReference type="GO" id="GO:0012505">
    <property type="term" value="C:endomembrane system"/>
    <property type="evidence" value="ECO:0007669"/>
    <property type="project" value="UniProtKB-SubCell"/>
</dbReference>
<feature type="compositionally biased region" description="Basic and acidic residues" evidence="5">
    <location>
        <begin position="218"/>
        <end position="227"/>
    </location>
</feature>
<dbReference type="OrthoDB" id="9804184at2"/>
<comment type="caution">
    <text evidence="7">The sequence shown here is derived from an EMBL/GenBank/DDBJ whole genome shotgun (WGS) entry which is preliminary data.</text>
</comment>
<keyword evidence="8" id="KW-1185">Reference proteome</keyword>
<reference evidence="7 8" key="2">
    <citation type="journal article" date="2016" name="Genome Announc.">
        <title>Permanent Draft Genome Sequences for Two Variants of Frankia sp. Strain CpI1, the First Frankia Strain Isolated from Root Nodules of Comptonia peregrina.</title>
        <authorList>
            <person name="Oshone R."/>
            <person name="Hurst S.G.IV."/>
            <person name="Abebe-Akele F."/>
            <person name="Simpson S."/>
            <person name="Morris K."/>
            <person name="Thomas W.K."/>
            <person name="Tisa L.S."/>
        </authorList>
    </citation>
    <scope>NUCLEOTIDE SEQUENCE [LARGE SCALE GENOMIC DNA]</scope>
    <source>
        <strain evidence="8">CpI1-S</strain>
    </source>
</reference>
<proteinExistence type="predicted"/>
<evidence type="ECO:0000313" key="8">
    <source>
        <dbReference type="Proteomes" id="UP000032545"/>
    </source>
</evidence>
<accession>A0A0D8BDT5</accession>
<keyword evidence="2" id="KW-0812">Transmembrane</keyword>
<keyword evidence="4" id="KW-0472">Membrane</keyword>
<feature type="compositionally biased region" description="Basic and acidic residues" evidence="5">
    <location>
        <begin position="187"/>
        <end position="198"/>
    </location>
</feature>
<dbReference type="Pfam" id="PF06803">
    <property type="entry name" value="DUF1232"/>
    <property type="match status" value="1"/>
</dbReference>
<dbReference type="Proteomes" id="UP000032545">
    <property type="component" value="Unassembled WGS sequence"/>
</dbReference>
<feature type="compositionally biased region" description="Low complexity" evidence="5">
    <location>
        <begin position="157"/>
        <end position="169"/>
    </location>
</feature>
<evidence type="ECO:0000259" key="6">
    <source>
        <dbReference type="Pfam" id="PF06803"/>
    </source>
</evidence>
<reference evidence="8" key="1">
    <citation type="submission" date="2015-02" db="EMBL/GenBank/DDBJ databases">
        <title>Draft Genome of Frankia sp. CpI1-S.</title>
        <authorList>
            <person name="Oshone R.T."/>
            <person name="Ngom M."/>
            <person name="Ghodhbane-Gtari F."/>
            <person name="Gtari M."/>
            <person name="Morris K."/>
            <person name="Thomas K."/>
            <person name="Sen A."/>
            <person name="Tisa L.S."/>
        </authorList>
    </citation>
    <scope>NUCLEOTIDE SEQUENCE [LARGE SCALE GENOMIC DNA]</scope>
    <source>
        <strain evidence="8">CpI1-S</strain>
    </source>
</reference>
<dbReference type="PATRIC" id="fig|1502723.3.peg.3851"/>
<keyword evidence="3" id="KW-1133">Transmembrane helix</keyword>
<evidence type="ECO:0000256" key="5">
    <source>
        <dbReference type="SAM" id="MobiDB-lite"/>
    </source>
</evidence>
<evidence type="ECO:0000256" key="4">
    <source>
        <dbReference type="ARBA" id="ARBA00023136"/>
    </source>
</evidence>
<dbReference type="RefSeq" id="WP_044886692.1">
    <property type="nucleotide sequence ID" value="NZ_JYFN01000035.1"/>
</dbReference>
<feature type="region of interest" description="Disordered" evidence="5">
    <location>
        <begin position="139"/>
        <end position="227"/>
    </location>
</feature>
<comment type="subcellular location">
    <subcellularLocation>
        <location evidence="1">Endomembrane system</location>
        <topology evidence="1">Multi-pass membrane protein</topology>
    </subcellularLocation>
</comment>
<evidence type="ECO:0000256" key="1">
    <source>
        <dbReference type="ARBA" id="ARBA00004127"/>
    </source>
</evidence>
<dbReference type="AlphaFoldDB" id="A0A0D8BDT5"/>
<protein>
    <recommendedName>
        <fullName evidence="6">DUF1232 domain-containing protein</fullName>
    </recommendedName>
</protein>
<dbReference type="InterPro" id="IPR010652">
    <property type="entry name" value="DUF1232"/>
</dbReference>
<evidence type="ECO:0000256" key="3">
    <source>
        <dbReference type="ARBA" id="ARBA00022989"/>
    </source>
</evidence>
<organism evidence="7 8">
    <name type="scientific">Frankia torreyi</name>
    <dbReference type="NCBI Taxonomy" id="1856"/>
    <lineage>
        <taxon>Bacteria</taxon>
        <taxon>Bacillati</taxon>
        <taxon>Actinomycetota</taxon>
        <taxon>Actinomycetes</taxon>
        <taxon>Frankiales</taxon>
        <taxon>Frankiaceae</taxon>
        <taxon>Frankia</taxon>
    </lineage>
</organism>
<dbReference type="EMBL" id="JYFN01000035">
    <property type="protein sequence ID" value="KJE21567.1"/>
    <property type="molecule type" value="Genomic_DNA"/>
</dbReference>
<name>A0A0D8BDT5_9ACTN</name>
<feature type="compositionally biased region" description="Gly residues" evidence="5">
    <location>
        <begin position="139"/>
        <end position="156"/>
    </location>
</feature>